<feature type="transmembrane region" description="Helical" evidence="6">
    <location>
        <begin position="364"/>
        <end position="383"/>
    </location>
</feature>
<keyword evidence="2" id="KW-0813">Transport</keyword>
<keyword evidence="9" id="KW-1185">Reference proteome</keyword>
<gene>
    <name evidence="8" type="ORF">J2782_004449</name>
</gene>
<feature type="transmembrane region" description="Helical" evidence="6">
    <location>
        <begin position="274"/>
        <end position="293"/>
    </location>
</feature>
<protein>
    <submittedName>
        <fullName evidence="8">MFS family permease</fullName>
    </submittedName>
</protein>
<feature type="transmembrane region" description="Helical" evidence="6">
    <location>
        <begin position="135"/>
        <end position="156"/>
    </location>
</feature>
<accession>A0ABU1MFB5</accession>
<dbReference type="InterPro" id="IPR020846">
    <property type="entry name" value="MFS_dom"/>
</dbReference>
<evidence type="ECO:0000313" key="8">
    <source>
        <dbReference type="EMBL" id="MDR6434696.1"/>
    </source>
</evidence>
<feature type="transmembrane region" description="Helical" evidence="6">
    <location>
        <begin position="241"/>
        <end position="262"/>
    </location>
</feature>
<evidence type="ECO:0000256" key="5">
    <source>
        <dbReference type="ARBA" id="ARBA00023136"/>
    </source>
</evidence>
<evidence type="ECO:0000313" key="9">
    <source>
        <dbReference type="Proteomes" id="UP001184614"/>
    </source>
</evidence>
<dbReference type="EMBL" id="JAVDQT010000014">
    <property type="protein sequence ID" value="MDR6434696.1"/>
    <property type="molecule type" value="Genomic_DNA"/>
</dbReference>
<reference evidence="8 9" key="1">
    <citation type="submission" date="2023-07" db="EMBL/GenBank/DDBJ databases">
        <title>Sorghum-associated microbial communities from plants grown in Nebraska, USA.</title>
        <authorList>
            <person name="Schachtman D."/>
        </authorList>
    </citation>
    <scope>NUCLEOTIDE SEQUENCE [LARGE SCALE GENOMIC DNA]</scope>
    <source>
        <strain evidence="8 9">DS1730</strain>
    </source>
</reference>
<sequence length="398" mass="42992">MTDDLGLTAAQFGFAAGIFFVGYIILEIPSNLALQRVGARRWLARIMVTWGIVSLLFTWVSSVEGLYWLRFLLGVAEAGFFPGAILYLSTWVPATHRAKILALFYVAQPFSTVVGAPFASWLIDAHGLFGLEGWRVMFMGVSIPAIIVGVVTWFYLPDGPNDAKWLTSDEKKWLLNAVSREEKAKSHSHSASAVFDALRNGRVWLLSAVYFGLVYGLYSLGFFLPTIIAGFEAKFATKFDVMQKGLIIAIPYLGASIGLYLWSMDATRRGVRTWHIGIPALVGALSIPVALLMSSPEATIAVVTITAISIFAALPTFWSLPTRFLSGAGAAAGIALINSIGNVAGFSAPYITGWVKDMTGNYEMPMFIVGGVMLMSAIIVMAITSKVQPVPPTAASKA</sequence>
<feature type="transmembrane region" description="Helical" evidence="6">
    <location>
        <begin position="330"/>
        <end position="352"/>
    </location>
</feature>
<dbReference type="PANTHER" id="PTHR43791:SF36">
    <property type="entry name" value="TRANSPORTER, PUTATIVE (AFU_ORTHOLOGUE AFUA_6G08340)-RELATED"/>
    <property type="match status" value="1"/>
</dbReference>
<dbReference type="PROSITE" id="PS50850">
    <property type="entry name" value="MFS"/>
    <property type="match status" value="1"/>
</dbReference>
<comment type="subcellular location">
    <subcellularLocation>
        <location evidence="1">Membrane</location>
        <topology evidence="1">Multi-pass membrane protein</topology>
    </subcellularLocation>
</comment>
<dbReference type="CDD" id="cd17319">
    <property type="entry name" value="MFS_ExuT_GudP_like"/>
    <property type="match status" value="1"/>
</dbReference>
<dbReference type="PANTHER" id="PTHR43791">
    <property type="entry name" value="PERMEASE-RELATED"/>
    <property type="match status" value="1"/>
</dbReference>
<dbReference type="Proteomes" id="UP001184614">
    <property type="component" value="Unassembled WGS sequence"/>
</dbReference>
<dbReference type="SUPFAM" id="SSF103473">
    <property type="entry name" value="MFS general substrate transporter"/>
    <property type="match status" value="1"/>
</dbReference>
<dbReference type="InterPro" id="IPR036259">
    <property type="entry name" value="MFS_trans_sf"/>
</dbReference>
<keyword evidence="5 6" id="KW-0472">Membrane</keyword>
<feature type="transmembrane region" description="Helical" evidence="6">
    <location>
        <begin position="299"/>
        <end position="318"/>
    </location>
</feature>
<dbReference type="Gene3D" id="1.20.1250.20">
    <property type="entry name" value="MFS general substrate transporter like domains"/>
    <property type="match status" value="2"/>
</dbReference>
<evidence type="ECO:0000256" key="6">
    <source>
        <dbReference type="SAM" id="Phobius"/>
    </source>
</evidence>
<evidence type="ECO:0000256" key="1">
    <source>
        <dbReference type="ARBA" id="ARBA00004141"/>
    </source>
</evidence>
<organism evidence="8 9">
    <name type="scientific">Brucella pseudogrignonensis</name>
    <dbReference type="NCBI Taxonomy" id="419475"/>
    <lineage>
        <taxon>Bacteria</taxon>
        <taxon>Pseudomonadati</taxon>
        <taxon>Pseudomonadota</taxon>
        <taxon>Alphaproteobacteria</taxon>
        <taxon>Hyphomicrobiales</taxon>
        <taxon>Brucellaceae</taxon>
        <taxon>Brucella/Ochrobactrum group</taxon>
        <taxon>Brucella</taxon>
    </lineage>
</organism>
<comment type="caution">
    <text evidence="8">The sequence shown here is derived from an EMBL/GenBank/DDBJ whole genome shotgun (WGS) entry which is preliminary data.</text>
</comment>
<dbReference type="Pfam" id="PF07690">
    <property type="entry name" value="MFS_1"/>
    <property type="match status" value="1"/>
</dbReference>
<evidence type="ECO:0000256" key="2">
    <source>
        <dbReference type="ARBA" id="ARBA00022448"/>
    </source>
</evidence>
<name>A0ABU1MFB5_9HYPH</name>
<feature type="transmembrane region" description="Helical" evidence="6">
    <location>
        <begin position="42"/>
        <end position="61"/>
    </location>
</feature>
<keyword evidence="3 6" id="KW-0812">Transmembrane</keyword>
<evidence type="ECO:0000256" key="4">
    <source>
        <dbReference type="ARBA" id="ARBA00022989"/>
    </source>
</evidence>
<proteinExistence type="predicted"/>
<feature type="transmembrane region" description="Helical" evidence="6">
    <location>
        <begin position="100"/>
        <end position="123"/>
    </location>
</feature>
<feature type="transmembrane region" description="Helical" evidence="6">
    <location>
        <begin position="12"/>
        <end position="30"/>
    </location>
</feature>
<feature type="transmembrane region" description="Helical" evidence="6">
    <location>
        <begin position="67"/>
        <end position="88"/>
    </location>
</feature>
<feature type="domain" description="Major facilitator superfamily (MFS) profile" evidence="7">
    <location>
        <begin position="1"/>
        <end position="388"/>
    </location>
</feature>
<dbReference type="InterPro" id="IPR011701">
    <property type="entry name" value="MFS"/>
</dbReference>
<evidence type="ECO:0000256" key="3">
    <source>
        <dbReference type="ARBA" id="ARBA00022692"/>
    </source>
</evidence>
<evidence type="ECO:0000259" key="7">
    <source>
        <dbReference type="PROSITE" id="PS50850"/>
    </source>
</evidence>
<keyword evidence="4 6" id="KW-1133">Transmembrane helix</keyword>
<feature type="transmembrane region" description="Helical" evidence="6">
    <location>
        <begin position="203"/>
        <end position="229"/>
    </location>
</feature>